<dbReference type="AlphaFoldDB" id="A0A7U9JAQ8"/>
<protein>
    <submittedName>
        <fullName evidence="1">Uncharacterized protein</fullName>
    </submittedName>
</protein>
<evidence type="ECO:0000313" key="2">
    <source>
        <dbReference type="Proteomes" id="UP000018339"/>
    </source>
</evidence>
<gene>
    <name evidence="1" type="ORF">T260_10370</name>
</gene>
<accession>A0A7U9JAQ8</accession>
<organism evidence="1 2">
    <name type="scientific">Geobacillus thermopakistaniensis (strain MAS1)</name>
    <dbReference type="NCBI Taxonomy" id="1408282"/>
    <lineage>
        <taxon>Bacteria</taxon>
        <taxon>Bacillati</taxon>
        <taxon>Bacillota</taxon>
        <taxon>Bacilli</taxon>
        <taxon>Bacillales</taxon>
        <taxon>Anoxybacillaceae</taxon>
        <taxon>Geobacillus</taxon>
    </lineage>
</organism>
<proteinExistence type="predicted"/>
<keyword evidence="2" id="KW-1185">Reference proteome</keyword>
<dbReference type="EMBL" id="AYSF01000052">
    <property type="protein sequence ID" value="ESU72004.1"/>
    <property type="molecule type" value="Genomic_DNA"/>
</dbReference>
<dbReference type="Proteomes" id="UP000018339">
    <property type="component" value="Unassembled WGS sequence"/>
</dbReference>
<reference evidence="1 2" key="1">
    <citation type="journal article" date="2014" name="Genome Announc.">
        <title>Draft Genome Sequence of Geobacillus thermopakistaniensis Strain MAS1.</title>
        <authorList>
            <person name="Siddiqui M.A."/>
            <person name="Rashid N."/>
            <person name="Ayyampalayam S."/>
            <person name="Whitman W.B."/>
        </authorList>
    </citation>
    <scope>NUCLEOTIDE SEQUENCE [LARGE SCALE GENOMIC DNA]</scope>
    <source>
        <strain evidence="1 2">MAS1</strain>
    </source>
</reference>
<sequence>MIPIKRLVQRLAPSLATRQDDVADLSAFRGQIGYAASAVFGRQ</sequence>
<name>A0A7U9JAQ8_GEOTM</name>
<evidence type="ECO:0000313" key="1">
    <source>
        <dbReference type="EMBL" id="ESU72004.1"/>
    </source>
</evidence>
<comment type="caution">
    <text evidence="1">The sequence shown here is derived from an EMBL/GenBank/DDBJ whole genome shotgun (WGS) entry which is preliminary data.</text>
</comment>